<feature type="transmembrane region" description="Helical" evidence="6">
    <location>
        <begin position="442"/>
        <end position="458"/>
    </location>
</feature>
<sequence length="530" mass="58886">MDKKRGIKNVVVSIVFKILILLGTLLVRRLLISELGDAVNGLNSLYTTVIGSMSVTELGVGSVITYCMYRPIVEGDDDKVAALYRLFSRLYLIIGGVILVCGCIFMAFLPYLAKGYAEADTNLYLSFALMLASILVSYAFSAKSSLINAYKNNYVTTAITSVGMLLQQGLQIAVLFTFRSFEIFLACAIVSTLFQWVVTEIVSRREYSAILKNKQRADAATRREVSKNVRAIFMHKIGSVLVNTADSVIISAFIGIVIVGKYSNYTTIMMAMVSVISLFFTPLTSVIGHLCVEEKDAVKPYFDFFHTFNFVLGVVFFLGYYAIIDELVTFCFGGGGELEMARSVSFVITVNYFIQFMRQAVLLFRDATGTFYYDRWKPLAEGIINVILSIAFVILFGSEESGVVGVIVATIITNIFICHIVEPHVLHRHVFERSAKGYYLKNYALIALFVAMLFVLHVCRVELSSPVATLFANGFIAVGLALVPIALVTALDKNFRSHLGWLGKRLNGLVKKLRRSAPREEEEKDGISRP</sequence>
<keyword evidence="4 6" id="KW-1133">Transmembrane helix</keyword>
<comment type="subcellular location">
    <subcellularLocation>
        <location evidence="1">Cell membrane</location>
        <topology evidence="1">Multi-pass membrane protein</topology>
    </subcellularLocation>
</comment>
<feature type="transmembrane region" description="Helical" evidence="6">
    <location>
        <begin position="304"/>
        <end position="324"/>
    </location>
</feature>
<feature type="transmembrane region" description="Helical" evidence="6">
    <location>
        <begin position="376"/>
        <end position="396"/>
    </location>
</feature>
<reference evidence="7" key="1">
    <citation type="journal article" date="2021" name="PeerJ">
        <title>Extensive microbial diversity within the chicken gut microbiome revealed by metagenomics and culture.</title>
        <authorList>
            <person name="Gilroy R."/>
            <person name="Ravi A."/>
            <person name="Getino M."/>
            <person name="Pursley I."/>
            <person name="Horton D.L."/>
            <person name="Alikhan N.F."/>
            <person name="Baker D."/>
            <person name="Gharbi K."/>
            <person name="Hall N."/>
            <person name="Watson M."/>
            <person name="Adriaenssens E.M."/>
            <person name="Foster-Nyarko E."/>
            <person name="Jarju S."/>
            <person name="Secka A."/>
            <person name="Antonio M."/>
            <person name="Oren A."/>
            <person name="Chaudhuri R.R."/>
            <person name="La Ragione R."/>
            <person name="Hildebrand F."/>
            <person name="Pallen M.J."/>
        </authorList>
    </citation>
    <scope>NUCLEOTIDE SEQUENCE</scope>
    <source>
        <strain evidence="7">ChiW7-2402</strain>
    </source>
</reference>
<proteinExistence type="predicted"/>
<feature type="transmembrane region" description="Helical" evidence="6">
    <location>
        <begin position="268"/>
        <end position="292"/>
    </location>
</feature>
<reference evidence="7" key="2">
    <citation type="submission" date="2021-04" db="EMBL/GenBank/DDBJ databases">
        <authorList>
            <person name="Gilroy R."/>
        </authorList>
    </citation>
    <scope>NUCLEOTIDE SEQUENCE</scope>
    <source>
        <strain evidence="7">ChiW7-2402</strain>
    </source>
</reference>
<dbReference type="Proteomes" id="UP000824102">
    <property type="component" value="Unassembled WGS sequence"/>
</dbReference>
<evidence type="ECO:0000313" key="8">
    <source>
        <dbReference type="Proteomes" id="UP000824102"/>
    </source>
</evidence>
<feature type="transmembrane region" description="Helical" evidence="6">
    <location>
        <begin position="183"/>
        <end position="202"/>
    </location>
</feature>
<evidence type="ECO:0000256" key="3">
    <source>
        <dbReference type="ARBA" id="ARBA00022692"/>
    </source>
</evidence>
<accession>A0A9D2JZ24</accession>
<protein>
    <recommendedName>
        <fullName evidence="9">Polysaccharide biosynthesis protein</fullName>
    </recommendedName>
</protein>
<dbReference type="PANTHER" id="PTHR30250:SF11">
    <property type="entry name" value="O-ANTIGEN TRANSPORTER-RELATED"/>
    <property type="match status" value="1"/>
</dbReference>
<feature type="transmembrane region" description="Helical" evidence="6">
    <location>
        <begin position="344"/>
        <end position="364"/>
    </location>
</feature>
<keyword evidence="2" id="KW-1003">Cell membrane</keyword>
<feature type="transmembrane region" description="Helical" evidence="6">
    <location>
        <begin position="402"/>
        <end position="421"/>
    </location>
</feature>
<dbReference type="EMBL" id="DXBB01000052">
    <property type="protein sequence ID" value="HIZ72576.1"/>
    <property type="molecule type" value="Genomic_DNA"/>
</dbReference>
<feature type="transmembrane region" description="Helical" evidence="6">
    <location>
        <begin position="90"/>
        <end position="111"/>
    </location>
</feature>
<evidence type="ECO:0000256" key="6">
    <source>
        <dbReference type="SAM" id="Phobius"/>
    </source>
</evidence>
<evidence type="ECO:0000256" key="2">
    <source>
        <dbReference type="ARBA" id="ARBA00022475"/>
    </source>
</evidence>
<feature type="transmembrane region" description="Helical" evidence="6">
    <location>
        <begin position="12"/>
        <end position="32"/>
    </location>
</feature>
<dbReference type="InterPro" id="IPR050833">
    <property type="entry name" value="Poly_Biosynth_Transport"/>
</dbReference>
<evidence type="ECO:0000256" key="1">
    <source>
        <dbReference type="ARBA" id="ARBA00004651"/>
    </source>
</evidence>
<dbReference type="GO" id="GO:0005886">
    <property type="term" value="C:plasma membrane"/>
    <property type="evidence" value="ECO:0007669"/>
    <property type="project" value="UniProtKB-SubCell"/>
</dbReference>
<feature type="transmembrane region" description="Helical" evidence="6">
    <location>
        <begin position="44"/>
        <end position="69"/>
    </location>
</feature>
<feature type="transmembrane region" description="Helical" evidence="6">
    <location>
        <begin position="154"/>
        <end position="177"/>
    </location>
</feature>
<feature type="transmembrane region" description="Helical" evidence="6">
    <location>
        <begin position="123"/>
        <end position="142"/>
    </location>
</feature>
<dbReference type="PANTHER" id="PTHR30250">
    <property type="entry name" value="PST FAMILY PREDICTED COLANIC ACID TRANSPORTER"/>
    <property type="match status" value="1"/>
</dbReference>
<organism evidence="7 8">
    <name type="scientific">Candidatus Gallimonas intestinavium</name>
    <dbReference type="NCBI Taxonomy" id="2838603"/>
    <lineage>
        <taxon>Bacteria</taxon>
        <taxon>Bacillati</taxon>
        <taxon>Bacillota</taxon>
        <taxon>Clostridia</taxon>
        <taxon>Candidatus Gallimonas</taxon>
    </lineage>
</organism>
<gene>
    <name evidence="7" type="ORF">H9964_03220</name>
</gene>
<evidence type="ECO:0000256" key="4">
    <source>
        <dbReference type="ARBA" id="ARBA00022989"/>
    </source>
</evidence>
<keyword evidence="3 6" id="KW-0812">Transmembrane</keyword>
<evidence type="ECO:0008006" key="9">
    <source>
        <dbReference type="Google" id="ProtNLM"/>
    </source>
</evidence>
<evidence type="ECO:0000313" key="7">
    <source>
        <dbReference type="EMBL" id="HIZ72576.1"/>
    </source>
</evidence>
<feature type="transmembrane region" description="Helical" evidence="6">
    <location>
        <begin position="470"/>
        <end position="491"/>
    </location>
</feature>
<dbReference type="AlphaFoldDB" id="A0A9D2JZ24"/>
<keyword evidence="5 6" id="KW-0472">Membrane</keyword>
<name>A0A9D2JZ24_9FIRM</name>
<evidence type="ECO:0000256" key="5">
    <source>
        <dbReference type="ARBA" id="ARBA00023136"/>
    </source>
</evidence>
<comment type="caution">
    <text evidence="7">The sequence shown here is derived from an EMBL/GenBank/DDBJ whole genome shotgun (WGS) entry which is preliminary data.</text>
</comment>
<feature type="transmembrane region" description="Helical" evidence="6">
    <location>
        <begin position="240"/>
        <end position="262"/>
    </location>
</feature>